<proteinExistence type="predicted"/>
<evidence type="ECO:0000313" key="3">
    <source>
        <dbReference type="Proteomes" id="UP000799771"/>
    </source>
</evidence>
<dbReference type="EMBL" id="ML977503">
    <property type="protein sequence ID" value="KAF2130977.1"/>
    <property type="molecule type" value="Genomic_DNA"/>
</dbReference>
<dbReference type="GeneID" id="54407027"/>
<organism evidence="2 3">
    <name type="scientific">Dothidotthia symphoricarpi CBS 119687</name>
    <dbReference type="NCBI Taxonomy" id="1392245"/>
    <lineage>
        <taxon>Eukaryota</taxon>
        <taxon>Fungi</taxon>
        <taxon>Dikarya</taxon>
        <taxon>Ascomycota</taxon>
        <taxon>Pezizomycotina</taxon>
        <taxon>Dothideomycetes</taxon>
        <taxon>Pleosporomycetidae</taxon>
        <taxon>Pleosporales</taxon>
        <taxon>Dothidotthiaceae</taxon>
        <taxon>Dothidotthia</taxon>
    </lineage>
</organism>
<feature type="compositionally biased region" description="Pro residues" evidence="1">
    <location>
        <begin position="7"/>
        <end position="19"/>
    </location>
</feature>
<evidence type="ECO:0008006" key="4">
    <source>
        <dbReference type="Google" id="ProtNLM"/>
    </source>
</evidence>
<dbReference type="Proteomes" id="UP000799771">
    <property type="component" value="Unassembled WGS sequence"/>
</dbReference>
<dbReference type="OrthoDB" id="2951834at2759"/>
<protein>
    <recommendedName>
        <fullName evidence="4">F-box domain-containing protein</fullName>
    </recommendedName>
</protein>
<dbReference type="InterPro" id="IPR038883">
    <property type="entry name" value="AN11006-like"/>
</dbReference>
<sequence length="395" mass="44288">MSATRPTTPPPLSYLPMTPPSTGRLGKRVRFAHAGETSTTLNSTPKRHAGSKNDDSPSVYFAEPQEGSDIELSEISEVDTTSSTDLTSLAPPSLKASIAPSNSILEKHDSSASLAMTIDPPVTTEPFPFMSLPLSIRQKVYKHLLLIPALICVRQKHTAFHDEKKAFLYAEPRELLPGIAYALAQLTVNGYKTRFSRFHTININVLRVSKEFYAETKAIMYGKNEFEIMKPTNEMSPPPDYSIRLFPPGCQRLVSKLNIRIRSFYDLHWLLSGGYAEIKNFYRGLVSLMLVLEIESAGKGFGKEWVKKEGGQEQWDVYIQRLHGELAKHLSGGAQVKEVKVVPSWINLRVLFSGESYVEKLNAQPEMAASDEQAKRAELKKALIEAWELFKKDCR</sequence>
<evidence type="ECO:0000313" key="2">
    <source>
        <dbReference type="EMBL" id="KAF2130977.1"/>
    </source>
</evidence>
<name>A0A6A6AJC3_9PLEO</name>
<feature type="region of interest" description="Disordered" evidence="1">
    <location>
        <begin position="1"/>
        <end position="62"/>
    </location>
</feature>
<dbReference type="RefSeq" id="XP_033525364.1">
    <property type="nucleotide sequence ID" value="XM_033666595.1"/>
</dbReference>
<dbReference type="AlphaFoldDB" id="A0A6A6AJC3"/>
<keyword evidence="3" id="KW-1185">Reference proteome</keyword>
<accession>A0A6A6AJC3</accession>
<dbReference type="PANTHER" id="PTHR42085:SF2">
    <property type="entry name" value="F-BOX DOMAIN-CONTAINING PROTEIN"/>
    <property type="match status" value="1"/>
</dbReference>
<dbReference type="PANTHER" id="PTHR42085">
    <property type="entry name" value="F-BOX DOMAIN-CONTAINING PROTEIN"/>
    <property type="match status" value="1"/>
</dbReference>
<gene>
    <name evidence="2" type="ORF">P153DRAFT_355774</name>
</gene>
<reference evidence="2" key="1">
    <citation type="journal article" date="2020" name="Stud. Mycol.">
        <title>101 Dothideomycetes genomes: a test case for predicting lifestyles and emergence of pathogens.</title>
        <authorList>
            <person name="Haridas S."/>
            <person name="Albert R."/>
            <person name="Binder M."/>
            <person name="Bloem J."/>
            <person name="Labutti K."/>
            <person name="Salamov A."/>
            <person name="Andreopoulos B."/>
            <person name="Baker S."/>
            <person name="Barry K."/>
            <person name="Bills G."/>
            <person name="Bluhm B."/>
            <person name="Cannon C."/>
            <person name="Castanera R."/>
            <person name="Culley D."/>
            <person name="Daum C."/>
            <person name="Ezra D."/>
            <person name="Gonzalez J."/>
            <person name="Henrissat B."/>
            <person name="Kuo A."/>
            <person name="Liang C."/>
            <person name="Lipzen A."/>
            <person name="Lutzoni F."/>
            <person name="Magnuson J."/>
            <person name="Mondo S."/>
            <person name="Nolan M."/>
            <person name="Ohm R."/>
            <person name="Pangilinan J."/>
            <person name="Park H.-J."/>
            <person name="Ramirez L."/>
            <person name="Alfaro M."/>
            <person name="Sun H."/>
            <person name="Tritt A."/>
            <person name="Yoshinaga Y."/>
            <person name="Zwiers L.-H."/>
            <person name="Turgeon B."/>
            <person name="Goodwin S."/>
            <person name="Spatafora J."/>
            <person name="Crous P."/>
            <person name="Grigoriev I."/>
        </authorList>
    </citation>
    <scope>NUCLEOTIDE SEQUENCE</scope>
    <source>
        <strain evidence="2">CBS 119687</strain>
    </source>
</reference>
<evidence type="ECO:0000256" key="1">
    <source>
        <dbReference type="SAM" id="MobiDB-lite"/>
    </source>
</evidence>